<feature type="compositionally biased region" description="Low complexity" evidence="14">
    <location>
        <begin position="63"/>
        <end position="77"/>
    </location>
</feature>
<dbReference type="InterPro" id="IPR000719">
    <property type="entry name" value="Prot_kinase_dom"/>
</dbReference>
<gene>
    <name evidence="16" type="ORF">LCOR_04751.1</name>
</gene>
<dbReference type="VEuPathDB" id="FungiDB:LCOR_04751.1"/>
<evidence type="ECO:0000256" key="1">
    <source>
        <dbReference type="ARBA" id="ARBA00004395"/>
    </source>
</evidence>
<evidence type="ECO:0000256" key="6">
    <source>
        <dbReference type="ARBA" id="ARBA00022679"/>
    </source>
</evidence>
<dbReference type="GO" id="GO:0017119">
    <property type="term" value="C:Golgi transport complex"/>
    <property type="evidence" value="ECO:0007669"/>
    <property type="project" value="InterPro"/>
</dbReference>
<keyword evidence="5" id="KW-0723">Serine/threonine-protein kinase</keyword>
<organism evidence="16 17">
    <name type="scientific">Lichtheimia corymbifera JMRC:FSU:9682</name>
    <dbReference type="NCBI Taxonomy" id="1263082"/>
    <lineage>
        <taxon>Eukaryota</taxon>
        <taxon>Fungi</taxon>
        <taxon>Fungi incertae sedis</taxon>
        <taxon>Mucoromycota</taxon>
        <taxon>Mucoromycotina</taxon>
        <taxon>Mucoromycetes</taxon>
        <taxon>Mucorales</taxon>
        <taxon>Lichtheimiaceae</taxon>
        <taxon>Lichtheimia</taxon>
    </lineage>
</organism>
<dbReference type="SUPFAM" id="SSF56112">
    <property type="entry name" value="Protein kinase-like (PK-like)"/>
    <property type="match status" value="1"/>
</dbReference>
<evidence type="ECO:0000256" key="7">
    <source>
        <dbReference type="ARBA" id="ARBA00022741"/>
    </source>
</evidence>
<evidence type="ECO:0000256" key="12">
    <source>
        <dbReference type="ARBA" id="ARBA00023136"/>
    </source>
</evidence>
<evidence type="ECO:0000256" key="5">
    <source>
        <dbReference type="ARBA" id="ARBA00022527"/>
    </source>
</evidence>
<evidence type="ECO:0000313" key="16">
    <source>
        <dbReference type="EMBL" id="CDH53396.1"/>
    </source>
</evidence>
<evidence type="ECO:0000256" key="4">
    <source>
        <dbReference type="ARBA" id="ARBA00022448"/>
    </source>
</evidence>
<accession>A0A068RWM7</accession>
<keyword evidence="7" id="KW-0547">Nucleotide-binding</keyword>
<keyword evidence="9" id="KW-0067">ATP-binding</keyword>
<feature type="compositionally biased region" description="Acidic residues" evidence="14">
    <location>
        <begin position="93"/>
        <end position="102"/>
    </location>
</feature>
<dbReference type="Pfam" id="PF10191">
    <property type="entry name" value="COG7"/>
    <property type="match status" value="3"/>
</dbReference>
<dbReference type="GO" id="GO:0007030">
    <property type="term" value="P:Golgi organization"/>
    <property type="evidence" value="ECO:0007669"/>
    <property type="project" value="TreeGrafter"/>
</dbReference>
<dbReference type="Proteomes" id="UP000027586">
    <property type="component" value="Unassembled WGS sequence"/>
</dbReference>
<evidence type="ECO:0000256" key="8">
    <source>
        <dbReference type="ARBA" id="ARBA00022777"/>
    </source>
</evidence>
<dbReference type="GO" id="GO:0000139">
    <property type="term" value="C:Golgi membrane"/>
    <property type="evidence" value="ECO:0007669"/>
    <property type="project" value="UniProtKB-SubCell"/>
</dbReference>
<comment type="similarity">
    <text evidence="2">Belongs to the COG7 family.</text>
</comment>
<dbReference type="GO" id="GO:0006890">
    <property type="term" value="P:retrograde vesicle-mediated transport, Golgi to endoplasmic reticulum"/>
    <property type="evidence" value="ECO:0007669"/>
    <property type="project" value="TreeGrafter"/>
</dbReference>
<evidence type="ECO:0000313" key="17">
    <source>
        <dbReference type="Proteomes" id="UP000027586"/>
    </source>
</evidence>
<reference evidence="16" key="1">
    <citation type="submission" date="2013-08" db="EMBL/GenBank/DDBJ databases">
        <title>Gene expansion shapes genome architecture in the human pathogen Lichtheimia corymbifera: an evolutionary genomics analysis in the ancient terrestrial Mucorales (Mucoromycotina).</title>
        <authorList>
            <person name="Schwartze V.U."/>
            <person name="Winter S."/>
            <person name="Shelest E."/>
            <person name="Marcet-Houben M."/>
            <person name="Horn F."/>
            <person name="Wehner S."/>
            <person name="Hoffmann K."/>
            <person name="Riege K."/>
            <person name="Sammeth M."/>
            <person name="Nowrousian M."/>
            <person name="Valiante V."/>
            <person name="Linde J."/>
            <person name="Jacobsen I.D."/>
            <person name="Marz M."/>
            <person name="Brakhage A.A."/>
            <person name="Gabaldon T."/>
            <person name="Bocker S."/>
            <person name="Voigt K."/>
        </authorList>
    </citation>
    <scope>NUCLEOTIDE SEQUENCE [LARGE SCALE GENOMIC DNA]</scope>
    <source>
        <strain evidence="16">FSU 9682</strain>
    </source>
</reference>
<keyword evidence="10" id="KW-0653">Protein transport</keyword>
<dbReference type="GO" id="GO:0006886">
    <property type="term" value="P:intracellular protein transport"/>
    <property type="evidence" value="ECO:0007669"/>
    <property type="project" value="InterPro"/>
</dbReference>
<dbReference type="GO" id="GO:0005524">
    <property type="term" value="F:ATP binding"/>
    <property type="evidence" value="ECO:0007669"/>
    <property type="project" value="UniProtKB-KW"/>
</dbReference>
<keyword evidence="17" id="KW-1185">Reference proteome</keyword>
<dbReference type="FunFam" id="3.30.200.20:FF:000040">
    <property type="entry name" value="Dual specificity mitogen-activated protein kinase kinase"/>
    <property type="match status" value="1"/>
</dbReference>
<feature type="region of interest" description="Disordered" evidence="14">
    <location>
        <begin position="1117"/>
        <end position="1186"/>
    </location>
</feature>
<evidence type="ECO:0000256" key="9">
    <source>
        <dbReference type="ARBA" id="ARBA00022840"/>
    </source>
</evidence>
<sequence length="1325" mass="147151">MPTLAPPPAGRGIGSSNNKRRGPGLKLSFEHLQTPPASSITAVDPATQHNNTFREKVGNIVGSSSRSAQSSLTQSSSEVNVNHVKRTYPGCGADDEDDDGDDSLAAAYLNAVRQTTTTPTTTTTAAMATPPSTTTERRNIPVLREPPQPPSAGPRRSPNTTTTTHHHPHHHHVPVSSTTTSTSTSNATPVSPFSSSSSSSASDANDPDGSHCMDIKTEDLEVIKLLGEGAAGTVRKVLHRPTGRIMAKKTIGTDPNPKVQKQILRELAFQKTCNSPYIVSFWGAFLEDGDTSLSLCMEFCEAGSLEDIYKRARDLGAVIGEPVLERIAESVCKGLVYLQSQHVIHRDIKPSNILVTRKGEIKLCDFGVSGELINSIAKTFTGTKYYMAPERIKGAPYAVQSDIWSLGLTLIEVSQNRPALPPPGQAQLSVIELLELIVRHPVPVIQGDHISKECRNFVAVCLIKDPQERPGPARMLEHPFIKRWEDVPMDVATWVKESLEPGVSPWFAEFLCVAIVNLQERLFEYRVPLSTATTQPTYLCLLSMASSTAALDTSAFSDPNFDVKGWINATLKSRHPNDSTASSTSNSHALPSEQDVTILATRLQLSSEQVSRRVGQTTDNVLKSMPRMLYDIKLITDDAQAAKRGIDQVRVHLDSTHNDDTETALSKLEQLHIVKTRMEKCCSALKEAENWSNLEAEATRVLENQDYEGAANRLENAQQSLNVFQHSPEYSRRKELLRRLQQQLEDALRPKATEALGSHDAVECFKYYKVFGKMGRADDFVDLYFEVRNPLILNKWKKKQQEEYGDDNDDAHWIASLDSFYKTIFESLSEEYIWSASIFPDPKPVVQAQVQSILQSLDPSIADRLASIATHQGTKALPSLVSAFVATESFGMSLERLFSKPPVNTASASDHTAASLESLKTRTRRRSSVSQLSLVPLTLRHADTNAWSYVLYVPFLPFQSQYATLESRYLNEQLVDVFEEFDTPKTTIGGGPLSEVLQQTTLTHVVAQIYGLANESLTRCMKFTHGFGAVEWISALNGYMNEIKRRLSNVIRKMQKQQQPRITDTVEENGAGGSHGDWPAFQMELRLLGMCQALDAQLRSFEEIICQKLESTRSLIQEKDQDDNPLLSPVTPSVLSFTDRLPSSSSSSDIREHRRRSSFGGNAHNFESRHERKRSTSSSITESPLSQHSIYPRSSMALLRTSRLNSHELQRVIGQVSTLNEQDSVVTVMLKDAHRAIYDLTAECQVMLHKAILGPIIQHLDTIPTLRSVWTAPEPQSRRKNVQDATIHADIPQFSLSPNAYITRIGEKLLMLPQEFERHLLKRAT</sequence>
<dbReference type="Gene3D" id="1.10.510.10">
    <property type="entry name" value="Transferase(Phosphotransferase) domain 1"/>
    <property type="match status" value="1"/>
</dbReference>
<proteinExistence type="inferred from homology"/>
<dbReference type="InterPro" id="IPR011009">
    <property type="entry name" value="Kinase-like_dom_sf"/>
</dbReference>
<feature type="compositionally biased region" description="Polar residues" evidence="14">
    <location>
        <begin position="35"/>
        <end position="51"/>
    </location>
</feature>
<evidence type="ECO:0000256" key="10">
    <source>
        <dbReference type="ARBA" id="ARBA00022927"/>
    </source>
</evidence>
<comment type="caution">
    <text evidence="16">The sequence shown here is derived from an EMBL/GenBank/DDBJ whole genome shotgun (WGS) entry which is preliminary data.</text>
</comment>
<dbReference type="InterPro" id="IPR008271">
    <property type="entry name" value="Ser/Thr_kinase_AS"/>
</dbReference>
<dbReference type="SMART" id="SM00220">
    <property type="entry name" value="S_TKc"/>
    <property type="match status" value="1"/>
</dbReference>
<dbReference type="PANTHER" id="PTHR21443">
    <property type="entry name" value="CONSERVED OLIGOMERIC GOLGI COMPLEX COMPONENT 7"/>
    <property type="match status" value="1"/>
</dbReference>
<protein>
    <recommendedName>
        <fullName evidence="3">Conserved oligomeric Golgi complex subunit 7</fullName>
    </recommendedName>
    <alternativeName>
        <fullName evidence="13">Component of oligomeric Golgi complex 7</fullName>
    </alternativeName>
</protein>
<keyword evidence="4" id="KW-0813">Transport</keyword>
<name>A0A068RWM7_9FUNG</name>
<dbReference type="GO" id="GO:0004674">
    <property type="term" value="F:protein serine/threonine kinase activity"/>
    <property type="evidence" value="ECO:0007669"/>
    <property type="project" value="UniProtKB-KW"/>
</dbReference>
<feature type="domain" description="Protein kinase" evidence="15">
    <location>
        <begin position="220"/>
        <end position="481"/>
    </location>
</feature>
<feature type="compositionally biased region" description="Low complexity" evidence="14">
    <location>
        <begin position="174"/>
        <end position="204"/>
    </location>
</feature>
<evidence type="ECO:0000256" key="11">
    <source>
        <dbReference type="ARBA" id="ARBA00023034"/>
    </source>
</evidence>
<keyword evidence="12" id="KW-0472">Membrane</keyword>
<evidence type="ECO:0000256" key="13">
    <source>
        <dbReference type="ARBA" id="ARBA00031345"/>
    </source>
</evidence>
<comment type="subcellular location">
    <subcellularLocation>
        <location evidence="1">Golgi apparatus membrane</location>
        <topology evidence="1">Peripheral membrane protein</topology>
    </subcellularLocation>
</comment>
<dbReference type="PROSITE" id="PS00108">
    <property type="entry name" value="PROTEIN_KINASE_ST"/>
    <property type="match status" value="1"/>
</dbReference>
<evidence type="ECO:0000256" key="3">
    <source>
        <dbReference type="ARBA" id="ARBA00020984"/>
    </source>
</evidence>
<evidence type="ECO:0000256" key="14">
    <source>
        <dbReference type="SAM" id="MobiDB-lite"/>
    </source>
</evidence>
<evidence type="ECO:0000259" key="15">
    <source>
        <dbReference type="PROSITE" id="PS50011"/>
    </source>
</evidence>
<dbReference type="OrthoDB" id="249612at2759"/>
<feature type="region of interest" description="Disordered" evidence="14">
    <location>
        <begin position="1"/>
        <end position="213"/>
    </location>
</feature>
<feature type="compositionally biased region" description="Low complexity" evidence="14">
    <location>
        <begin position="1176"/>
        <end position="1186"/>
    </location>
</feature>
<keyword evidence="8 16" id="KW-0418">Kinase</keyword>
<dbReference type="STRING" id="1263082.A0A068RWM7"/>
<keyword evidence="11" id="KW-0333">Golgi apparatus</keyword>
<dbReference type="Pfam" id="PF00069">
    <property type="entry name" value="Pkinase"/>
    <property type="match status" value="1"/>
</dbReference>
<dbReference type="PANTHER" id="PTHR21443:SF0">
    <property type="entry name" value="CONSERVED OLIGOMERIC GOLGI COMPLEX SUBUNIT 7"/>
    <property type="match status" value="1"/>
</dbReference>
<evidence type="ECO:0000256" key="2">
    <source>
        <dbReference type="ARBA" id="ARBA00005831"/>
    </source>
</evidence>
<dbReference type="PROSITE" id="PS50011">
    <property type="entry name" value="PROTEIN_KINASE_DOM"/>
    <property type="match status" value="1"/>
</dbReference>
<dbReference type="InterPro" id="IPR019335">
    <property type="entry name" value="COG7"/>
</dbReference>
<feature type="compositionally biased region" description="Low complexity" evidence="14">
    <location>
        <begin position="115"/>
        <end position="134"/>
    </location>
</feature>
<dbReference type="Gene3D" id="3.30.200.20">
    <property type="entry name" value="Phosphorylase Kinase, domain 1"/>
    <property type="match status" value="1"/>
</dbReference>
<keyword evidence="6" id="KW-0808">Transferase</keyword>
<feature type="compositionally biased region" description="Basic residues" evidence="14">
    <location>
        <begin position="164"/>
        <end position="173"/>
    </location>
</feature>
<dbReference type="EMBL" id="CBTN010000017">
    <property type="protein sequence ID" value="CDH53396.1"/>
    <property type="molecule type" value="Genomic_DNA"/>
</dbReference>